<dbReference type="InterPro" id="IPR005186">
    <property type="entry name" value="FlaG"/>
</dbReference>
<keyword evidence="2" id="KW-1185">Reference proteome</keyword>
<organism evidence="1 2">
    <name type="scientific">Lutispora thermophila DSM 19022</name>
    <dbReference type="NCBI Taxonomy" id="1122184"/>
    <lineage>
        <taxon>Bacteria</taxon>
        <taxon>Bacillati</taxon>
        <taxon>Bacillota</taxon>
        <taxon>Clostridia</taxon>
        <taxon>Lutisporales</taxon>
        <taxon>Lutisporaceae</taxon>
        <taxon>Lutispora</taxon>
    </lineage>
</organism>
<evidence type="ECO:0000313" key="2">
    <source>
        <dbReference type="Proteomes" id="UP000184442"/>
    </source>
</evidence>
<dbReference type="Pfam" id="PF03646">
    <property type="entry name" value="FlaG"/>
    <property type="match status" value="1"/>
</dbReference>
<dbReference type="PANTHER" id="PTHR37166">
    <property type="entry name" value="PROTEIN FLAG"/>
    <property type="match status" value="1"/>
</dbReference>
<evidence type="ECO:0000313" key="1">
    <source>
        <dbReference type="EMBL" id="SHI38985.1"/>
    </source>
</evidence>
<dbReference type="SUPFAM" id="SSF160214">
    <property type="entry name" value="FlaG-like"/>
    <property type="match status" value="1"/>
</dbReference>
<keyword evidence="1" id="KW-0966">Cell projection</keyword>
<sequence>MRVESVNNIQTIQTAASINNEAKSNVQNIQTTNNKQKDSYDYQELSQKTKYELSIDESLWIEMIEKANKAITGATCSFEYSIHEGTKEIMVKVINKETQEVIREIPPEKILDMVAKMWEIAGIFVDERR</sequence>
<dbReference type="PANTHER" id="PTHR37166:SF1">
    <property type="entry name" value="PROTEIN FLAG"/>
    <property type="match status" value="1"/>
</dbReference>
<dbReference type="OrthoDB" id="9799867at2"/>
<dbReference type="AlphaFoldDB" id="A0A1M6AR96"/>
<dbReference type="RefSeq" id="WP_073023358.1">
    <property type="nucleotide sequence ID" value="NZ_FQZS01000003.1"/>
</dbReference>
<reference evidence="1 2" key="1">
    <citation type="submission" date="2016-11" db="EMBL/GenBank/DDBJ databases">
        <authorList>
            <person name="Jaros S."/>
            <person name="Januszkiewicz K."/>
            <person name="Wedrychowicz H."/>
        </authorList>
    </citation>
    <scope>NUCLEOTIDE SEQUENCE [LARGE SCALE GENOMIC DNA]</scope>
    <source>
        <strain evidence="1 2">DSM 19022</strain>
    </source>
</reference>
<proteinExistence type="predicted"/>
<dbReference type="InterPro" id="IPR035924">
    <property type="entry name" value="FlaG-like_sf"/>
</dbReference>
<dbReference type="STRING" id="1122184.SAMN02745176_00071"/>
<gene>
    <name evidence="1" type="ORF">SAMN02745176_00071</name>
</gene>
<dbReference type="EMBL" id="FQZS01000003">
    <property type="protein sequence ID" value="SHI38985.1"/>
    <property type="molecule type" value="Genomic_DNA"/>
</dbReference>
<keyword evidence="1" id="KW-0282">Flagellum</keyword>
<name>A0A1M6AR96_9FIRM</name>
<dbReference type="Gene3D" id="3.30.160.170">
    <property type="entry name" value="FlaG-like"/>
    <property type="match status" value="1"/>
</dbReference>
<protein>
    <submittedName>
        <fullName evidence="1">Flagellar protein FlaG</fullName>
    </submittedName>
</protein>
<keyword evidence="1" id="KW-0969">Cilium</keyword>
<accession>A0A1M6AR96</accession>
<dbReference type="Proteomes" id="UP000184442">
    <property type="component" value="Unassembled WGS sequence"/>
</dbReference>